<dbReference type="GO" id="GO:0005634">
    <property type="term" value="C:nucleus"/>
    <property type="evidence" value="ECO:0007669"/>
    <property type="project" value="TreeGrafter"/>
</dbReference>
<feature type="region of interest" description="Disordered" evidence="2">
    <location>
        <begin position="30"/>
        <end position="55"/>
    </location>
</feature>
<dbReference type="PANTHER" id="PTHR23325:SF1">
    <property type="entry name" value="SERUM RESPONSE FACTOR-BINDING PROTEIN 1"/>
    <property type="match status" value="1"/>
</dbReference>
<dbReference type="AlphaFoldDB" id="A0AAD5RXK3"/>
<dbReference type="InterPro" id="IPR037393">
    <property type="entry name" value="Bud22/SRFB1"/>
</dbReference>
<proteinExistence type="predicted"/>
<feature type="region of interest" description="Disordered" evidence="2">
    <location>
        <begin position="290"/>
        <end position="478"/>
    </location>
</feature>
<organism evidence="4 5">
    <name type="scientific">Zalerion maritima</name>
    <dbReference type="NCBI Taxonomy" id="339359"/>
    <lineage>
        <taxon>Eukaryota</taxon>
        <taxon>Fungi</taxon>
        <taxon>Dikarya</taxon>
        <taxon>Ascomycota</taxon>
        <taxon>Pezizomycotina</taxon>
        <taxon>Sordariomycetes</taxon>
        <taxon>Lulworthiomycetidae</taxon>
        <taxon>Lulworthiales</taxon>
        <taxon>Lulworthiaceae</taxon>
        <taxon>Zalerion</taxon>
    </lineage>
</organism>
<dbReference type="Proteomes" id="UP001201980">
    <property type="component" value="Unassembled WGS sequence"/>
</dbReference>
<feature type="compositionally biased region" description="Polar residues" evidence="2">
    <location>
        <begin position="303"/>
        <end position="326"/>
    </location>
</feature>
<feature type="compositionally biased region" description="Acidic residues" evidence="2">
    <location>
        <begin position="189"/>
        <end position="218"/>
    </location>
</feature>
<sequence length="506" mass="56583">MPKRKRDEQSTLEPRLVNFEGGLFRALKEAKGFERQRQSKRLRDKSTPPDKKRRIEKEILVLKSLDLHQAAHAHLTSALLRVKPIAENADKLPQRWREVVPKPDLEEEERVALHNVTSSLSNRPQVRDVVEKAAAGVCATLGVEAPPKKGKAKRVNSTRGDKEKAESAEPDIRTQDASRNSSESGVIWEDGEDEWQGFSDDYDNQDSEELTAEEEALAEFEGRIADAESEDLIVPSDKDGSSDEDEESGTVEAEEEALARYEDMLAGPESDDDAGYNTFMKLAEKYRGKEKVNYDDISDSEHSQVSISRSESEQNSDSGPESNNNGFFEEPLSPPYKKSKSDQTMPKALPGALPTLMGGYVSGSESEASEIDVAPAMRKNRRGQRARQQIWEKKHGQRAKHVLKEQEKAINDRNKGWDPRRGAVEEGSGRGVWKDGKRPFDRKNANKTDGASASGGNAIEVKPREPKKDIKKRDDVGKLHPSWEAKKLAKEKQAQVAFQGKKIVFD</sequence>
<dbReference type="GO" id="GO:0030490">
    <property type="term" value="P:maturation of SSU-rRNA"/>
    <property type="evidence" value="ECO:0007669"/>
    <property type="project" value="TreeGrafter"/>
</dbReference>
<evidence type="ECO:0000313" key="5">
    <source>
        <dbReference type="Proteomes" id="UP001201980"/>
    </source>
</evidence>
<keyword evidence="5" id="KW-1185">Reference proteome</keyword>
<comment type="caution">
    <text evidence="4">The sequence shown here is derived from an EMBL/GenBank/DDBJ whole genome shotgun (WGS) entry which is preliminary data.</text>
</comment>
<evidence type="ECO:0000313" key="4">
    <source>
        <dbReference type="EMBL" id="KAJ2906510.1"/>
    </source>
</evidence>
<dbReference type="InterPro" id="IPR015158">
    <property type="entry name" value="Bud22_dom"/>
</dbReference>
<evidence type="ECO:0000259" key="3">
    <source>
        <dbReference type="Pfam" id="PF09073"/>
    </source>
</evidence>
<feature type="compositionally biased region" description="Basic and acidic residues" evidence="2">
    <location>
        <begin position="159"/>
        <end position="176"/>
    </location>
</feature>
<name>A0AAD5RXK3_9PEZI</name>
<feature type="compositionally biased region" description="Basic and acidic residues" evidence="2">
    <location>
        <begin position="461"/>
        <end position="478"/>
    </location>
</feature>
<gene>
    <name evidence="4" type="ORF">MKZ38_001491</name>
</gene>
<keyword evidence="1" id="KW-0175">Coiled coil</keyword>
<feature type="compositionally biased region" description="Basic and acidic residues" evidence="2">
    <location>
        <begin position="402"/>
        <end position="446"/>
    </location>
</feature>
<evidence type="ECO:0000256" key="1">
    <source>
        <dbReference type="ARBA" id="ARBA00023054"/>
    </source>
</evidence>
<feature type="compositionally biased region" description="Basic and acidic residues" evidence="2">
    <location>
        <begin position="44"/>
        <end position="55"/>
    </location>
</feature>
<dbReference type="GO" id="GO:0030686">
    <property type="term" value="C:90S preribosome"/>
    <property type="evidence" value="ECO:0007669"/>
    <property type="project" value="TreeGrafter"/>
</dbReference>
<reference evidence="4" key="1">
    <citation type="submission" date="2022-07" db="EMBL/GenBank/DDBJ databases">
        <title>Draft genome sequence of Zalerion maritima ATCC 34329, a (micro)plastics degrading marine fungus.</title>
        <authorList>
            <person name="Paco A."/>
            <person name="Goncalves M.F.M."/>
            <person name="Rocha-Santos T.A.P."/>
            <person name="Alves A."/>
        </authorList>
    </citation>
    <scope>NUCLEOTIDE SEQUENCE</scope>
    <source>
        <strain evidence="4">ATCC 34329</strain>
    </source>
</reference>
<accession>A0AAD5RXK3</accession>
<feature type="domain" description="Bud22" evidence="3">
    <location>
        <begin position="20"/>
        <end position="506"/>
    </location>
</feature>
<feature type="compositionally biased region" description="Basic and acidic residues" evidence="2">
    <location>
        <begin position="290"/>
        <end position="302"/>
    </location>
</feature>
<dbReference type="Pfam" id="PF09073">
    <property type="entry name" value="BUD22"/>
    <property type="match status" value="1"/>
</dbReference>
<dbReference type="PANTHER" id="PTHR23325">
    <property type="entry name" value="SERUM RESPONSE FACTOR-BINDING"/>
    <property type="match status" value="1"/>
</dbReference>
<feature type="compositionally biased region" description="Acidic residues" evidence="2">
    <location>
        <begin position="242"/>
        <end position="256"/>
    </location>
</feature>
<feature type="region of interest" description="Disordered" evidence="2">
    <location>
        <begin position="144"/>
        <end position="276"/>
    </location>
</feature>
<evidence type="ECO:0000256" key="2">
    <source>
        <dbReference type="SAM" id="MobiDB-lite"/>
    </source>
</evidence>
<protein>
    <recommendedName>
        <fullName evidence="3">Bud22 domain-containing protein</fullName>
    </recommendedName>
</protein>
<dbReference type="EMBL" id="JAKWBI020000013">
    <property type="protein sequence ID" value="KAJ2906510.1"/>
    <property type="molecule type" value="Genomic_DNA"/>
</dbReference>